<accession>A0AA96VMH8</accession>
<evidence type="ECO:0000313" key="4">
    <source>
        <dbReference type="EMBL" id="WNY51958.1"/>
    </source>
</evidence>
<feature type="transmembrane region" description="Helical" evidence="2">
    <location>
        <begin position="156"/>
        <end position="178"/>
    </location>
</feature>
<keyword evidence="4" id="KW-0645">Protease</keyword>
<proteinExistence type="inferred from homology"/>
<dbReference type="GO" id="GO:0006508">
    <property type="term" value="P:proteolysis"/>
    <property type="evidence" value="ECO:0007669"/>
    <property type="project" value="UniProtKB-KW"/>
</dbReference>
<dbReference type="GO" id="GO:0004175">
    <property type="term" value="F:endopeptidase activity"/>
    <property type="evidence" value="ECO:0007669"/>
    <property type="project" value="UniProtKB-ARBA"/>
</dbReference>
<dbReference type="AlphaFoldDB" id="A0AA96VMH8"/>
<feature type="domain" description="CAAX prenyl protease 2/Lysostaphin resistance protein A-like" evidence="3">
    <location>
        <begin position="86"/>
        <end position="168"/>
    </location>
</feature>
<dbReference type="GO" id="GO:0080120">
    <property type="term" value="P:CAAX-box protein maturation"/>
    <property type="evidence" value="ECO:0007669"/>
    <property type="project" value="UniProtKB-ARBA"/>
</dbReference>
<dbReference type="EC" id="3.4.-.-" evidence="4"/>
<protein>
    <submittedName>
        <fullName evidence="4">CPBP family glutamic-type intramembrane protease</fullName>
        <ecNumber evidence="4">3.4.-.-</ecNumber>
    </submittedName>
</protein>
<dbReference type="KEGG" id="sins:PW252_04755"/>
<evidence type="ECO:0000256" key="2">
    <source>
        <dbReference type="SAM" id="Phobius"/>
    </source>
</evidence>
<keyword evidence="2" id="KW-0472">Membrane</keyword>
<dbReference type="EMBL" id="CP118735">
    <property type="protein sequence ID" value="WNY51958.1"/>
    <property type="molecule type" value="Genomic_DNA"/>
</dbReference>
<sequence>MAIALVYLAIRHFDFKQLNVKLQWDVLFWVLAIFLGAGLLSDLAFDYYDLFPSLTDNFTYLGYLPYYDWNILTAIDKFTSLSRSRVLFSLMNGFYEEFFLGLLLSTNKKYRPLVLLFSTVVRTSFHTYQGFPSALVIGVVFGLFYYFLYTRMYDNILPFFLGHAFADMVGTSFFYLFIAS</sequence>
<dbReference type="Pfam" id="PF02517">
    <property type="entry name" value="Rce1-like"/>
    <property type="match status" value="1"/>
</dbReference>
<feature type="transmembrane region" description="Helical" evidence="2">
    <location>
        <begin position="26"/>
        <end position="45"/>
    </location>
</feature>
<gene>
    <name evidence="4" type="ORF">PW252_04755</name>
</gene>
<reference evidence="4" key="1">
    <citation type="submission" date="2023-02" db="EMBL/GenBank/DDBJ databases">
        <title>Streptococcus sp. Genome Sequencing and Assembly.</title>
        <authorList>
            <person name="Shore S.M."/>
            <person name="Nicholson T.L."/>
        </authorList>
    </citation>
    <scope>NUCLEOTIDE SEQUENCE</scope>
    <source>
        <strain evidence="4">29887</strain>
    </source>
</reference>
<keyword evidence="4" id="KW-0378">Hydrolase</keyword>
<feature type="transmembrane region" description="Helical" evidence="2">
    <location>
        <begin position="125"/>
        <end position="149"/>
    </location>
</feature>
<keyword evidence="2" id="KW-1133">Transmembrane helix</keyword>
<dbReference type="InterPro" id="IPR003675">
    <property type="entry name" value="Rce1/LyrA-like_dom"/>
</dbReference>
<evidence type="ECO:0000259" key="3">
    <source>
        <dbReference type="Pfam" id="PF02517"/>
    </source>
</evidence>
<keyword evidence="2" id="KW-0812">Transmembrane</keyword>
<comment type="similarity">
    <text evidence="1">Belongs to the UPF0177 family.</text>
</comment>
<dbReference type="RefSeq" id="WP_248049735.1">
    <property type="nucleotide sequence ID" value="NZ_CP118735.1"/>
</dbReference>
<evidence type="ECO:0000256" key="1">
    <source>
        <dbReference type="ARBA" id="ARBA00009067"/>
    </source>
</evidence>
<name>A0AA96VMH8_9STRE</name>
<organism evidence="4">
    <name type="scientific">Streptococcus iners</name>
    <dbReference type="NCBI Taxonomy" id="3028084"/>
    <lineage>
        <taxon>Bacteria</taxon>
        <taxon>Bacillati</taxon>
        <taxon>Bacillota</taxon>
        <taxon>Bacilli</taxon>
        <taxon>Lactobacillales</taxon>
        <taxon>Streptococcaceae</taxon>
        <taxon>Streptococcus</taxon>
    </lineage>
</organism>